<sequence>MNPPRTSCAQCRRNIPLNASGSSFTCGCSTVLCTSCGFPIHPGYTCYYNLATTSYQVIDLSQPTSIPNLQPLLTQENNKVINHFNSTRGNLNFIKAHLIINKPLEERYLAKKNLMASQCGGANRVNEILVWHGSSEANYASIMRDGLKVGGVDGISAVHGTSYGYGVYSGKSFSTAVGYVNGSKKVILFNGLLGNNSGSAINSNSVQALNNGSTHSYTSGDISVFFTKEQVIPRFLVEYS</sequence>
<dbReference type="InterPro" id="IPR012317">
    <property type="entry name" value="Poly(ADP-ribose)pol_cat_dom"/>
</dbReference>
<dbReference type="GO" id="GO:0003950">
    <property type="term" value="F:NAD+ poly-ADP-ribosyltransferase activity"/>
    <property type="evidence" value="ECO:0007669"/>
    <property type="project" value="InterPro"/>
</dbReference>
<proteinExistence type="predicted"/>
<dbReference type="PROSITE" id="PS51257">
    <property type="entry name" value="PROKAR_LIPOPROTEIN"/>
    <property type="match status" value="1"/>
</dbReference>
<accession>A0A1R2CRV3</accession>
<dbReference type="SUPFAM" id="SSF56399">
    <property type="entry name" value="ADP-ribosylation"/>
    <property type="match status" value="1"/>
</dbReference>
<dbReference type="OrthoDB" id="6133115at2759"/>
<dbReference type="Proteomes" id="UP000187209">
    <property type="component" value="Unassembled WGS sequence"/>
</dbReference>
<reference evidence="2 3" key="1">
    <citation type="submission" date="2016-11" db="EMBL/GenBank/DDBJ databases">
        <title>The macronuclear genome of Stentor coeruleus: a giant cell with tiny introns.</title>
        <authorList>
            <person name="Slabodnick M."/>
            <person name="Ruby J.G."/>
            <person name="Reiff S.B."/>
            <person name="Swart E.C."/>
            <person name="Gosai S."/>
            <person name="Prabakaran S."/>
            <person name="Witkowska E."/>
            <person name="Larue G.E."/>
            <person name="Fisher S."/>
            <person name="Freeman R.M."/>
            <person name="Gunawardena J."/>
            <person name="Chu W."/>
            <person name="Stover N.A."/>
            <person name="Gregory B.D."/>
            <person name="Nowacki M."/>
            <person name="Derisi J."/>
            <person name="Roy S.W."/>
            <person name="Marshall W.F."/>
            <person name="Sood P."/>
        </authorList>
    </citation>
    <scope>NUCLEOTIDE SEQUENCE [LARGE SCALE GENOMIC DNA]</scope>
    <source>
        <strain evidence="2">WM001</strain>
    </source>
</reference>
<name>A0A1R2CRV3_9CILI</name>
<dbReference type="Gene3D" id="3.90.228.10">
    <property type="match status" value="1"/>
</dbReference>
<dbReference type="PANTHER" id="PTHR45740">
    <property type="entry name" value="POLY [ADP-RIBOSE] POLYMERASE"/>
    <property type="match status" value="1"/>
</dbReference>
<comment type="caution">
    <text evidence="2">The sequence shown here is derived from an EMBL/GenBank/DDBJ whole genome shotgun (WGS) entry which is preliminary data.</text>
</comment>
<dbReference type="GO" id="GO:1990404">
    <property type="term" value="F:NAD+-protein mono-ADP-ribosyltransferase activity"/>
    <property type="evidence" value="ECO:0007669"/>
    <property type="project" value="TreeGrafter"/>
</dbReference>
<dbReference type="GO" id="GO:0005634">
    <property type="term" value="C:nucleus"/>
    <property type="evidence" value="ECO:0007669"/>
    <property type="project" value="TreeGrafter"/>
</dbReference>
<dbReference type="AlphaFoldDB" id="A0A1R2CRV3"/>
<evidence type="ECO:0000313" key="2">
    <source>
        <dbReference type="EMBL" id="OMJ91736.1"/>
    </source>
</evidence>
<gene>
    <name evidence="2" type="ORF">SteCoe_5635</name>
</gene>
<protein>
    <recommendedName>
        <fullName evidence="1">PARP catalytic domain-containing protein</fullName>
    </recommendedName>
</protein>
<dbReference type="EMBL" id="MPUH01000075">
    <property type="protein sequence ID" value="OMJ91736.1"/>
    <property type="molecule type" value="Genomic_DNA"/>
</dbReference>
<dbReference type="InterPro" id="IPR051712">
    <property type="entry name" value="ARTD-AVP"/>
</dbReference>
<dbReference type="CDD" id="cd20335">
    <property type="entry name" value="BRcat_RBR"/>
    <property type="match status" value="1"/>
</dbReference>
<organism evidence="2 3">
    <name type="scientific">Stentor coeruleus</name>
    <dbReference type="NCBI Taxonomy" id="5963"/>
    <lineage>
        <taxon>Eukaryota</taxon>
        <taxon>Sar</taxon>
        <taxon>Alveolata</taxon>
        <taxon>Ciliophora</taxon>
        <taxon>Postciliodesmatophora</taxon>
        <taxon>Heterotrichea</taxon>
        <taxon>Heterotrichida</taxon>
        <taxon>Stentoridae</taxon>
        <taxon>Stentor</taxon>
    </lineage>
</organism>
<keyword evidence="3" id="KW-1185">Reference proteome</keyword>
<evidence type="ECO:0000313" key="3">
    <source>
        <dbReference type="Proteomes" id="UP000187209"/>
    </source>
</evidence>
<dbReference type="Pfam" id="PF00644">
    <property type="entry name" value="PARP"/>
    <property type="match status" value="1"/>
</dbReference>
<feature type="domain" description="PARP catalytic" evidence="1">
    <location>
        <begin position="75"/>
        <end position="195"/>
    </location>
</feature>
<evidence type="ECO:0000259" key="1">
    <source>
        <dbReference type="Pfam" id="PF00644"/>
    </source>
</evidence>
<dbReference type="SUPFAM" id="SSF57850">
    <property type="entry name" value="RING/U-box"/>
    <property type="match status" value="1"/>
</dbReference>
<dbReference type="PANTHER" id="PTHR45740:SF6">
    <property type="entry name" value="PROTEIN MONO-ADP-RIBOSYLTRANSFERASE PARP12"/>
    <property type="match status" value="1"/>
</dbReference>